<dbReference type="InterPro" id="IPR027806">
    <property type="entry name" value="HARBI1_dom"/>
</dbReference>
<dbReference type="GO" id="GO:0046872">
    <property type="term" value="F:metal ion binding"/>
    <property type="evidence" value="ECO:0007669"/>
    <property type="project" value="UniProtKB-KW"/>
</dbReference>
<organism evidence="9 10">
    <name type="scientific">Macrosiphum euphorbiae</name>
    <name type="common">potato aphid</name>
    <dbReference type="NCBI Taxonomy" id="13131"/>
    <lineage>
        <taxon>Eukaryota</taxon>
        <taxon>Metazoa</taxon>
        <taxon>Ecdysozoa</taxon>
        <taxon>Arthropoda</taxon>
        <taxon>Hexapoda</taxon>
        <taxon>Insecta</taxon>
        <taxon>Pterygota</taxon>
        <taxon>Neoptera</taxon>
        <taxon>Paraneoptera</taxon>
        <taxon>Hemiptera</taxon>
        <taxon>Sternorrhyncha</taxon>
        <taxon>Aphidomorpha</taxon>
        <taxon>Aphidoidea</taxon>
        <taxon>Aphididae</taxon>
        <taxon>Macrosiphini</taxon>
        <taxon>Macrosiphum</taxon>
    </lineage>
</organism>
<dbReference type="PANTHER" id="PTHR22930:SF269">
    <property type="entry name" value="NUCLEASE HARBI1-LIKE PROTEIN"/>
    <property type="match status" value="1"/>
</dbReference>
<dbReference type="Pfam" id="PF13359">
    <property type="entry name" value="DDE_Tnp_4"/>
    <property type="match status" value="1"/>
</dbReference>
<dbReference type="PANTHER" id="PTHR22930">
    <property type="match status" value="1"/>
</dbReference>
<dbReference type="Proteomes" id="UP001160148">
    <property type="component" value="Unassembled WGS sequence"/>
</dbReference>
<comment type="similarity">
    <text evidence="3">Belongs to the HARBI1 family.</text>
</comment>
<comment type="cofactor">
    <cofactor evidence="1">
        <name>a divalent metal cation</name>
        <dbReference type="ChEBI" id="CHEBI:60240"/>
    </cofactor>
</comment>
<evidence type="ECO:0000256" key="3">
    <source>
        <dbReference type="ARBA" id="ARBA00006958"/>
    </source>
</evidence>
<keyword evidence="7" id="KW-0539">Nucleus</keyword>
<sequence length="365" mass="42161">MKRIEEGQFQVTFLTLRQYPEEFFKYFRMSITSFDTLILLVGKYIQKQNTNMRISITPEERLTVTIRYLATGTNFTALHFEFLMGVSTISRIVLETCDVIWQILQPIEMAAPTTQDWLEISNGYFKTSQFPNCVGAVDGKHIRVECPKNSGTLYYNYKQYYSLILMAVCDSNYCFRIIDVGSYGKESDCNIFKISSFGKKLYSNQINFPPDNNLPGDDFGEPQPFVIVGDEAFALNNNLLRPFPGRSLNDQRRIFNYRLSRARQTIECSFGILSQKWRVFQTSILVDPDMATTITKACCVLHNFIRRRDGYNIEHTLSCPLECITERRGVGNSSTSAKDVREYFVKYVNDPSHALSWQNKVIRKS</sequence>
<keyword evidence="10" id="KW-1185">Reference proteome</keyword>
<name>A0AAV0WM72_9HEMI</name>
<dbReference type="GO" id="GO:0016787">
    <property type="term" value="F:hydrolase activity"/>
    <property type="evidence" value="ECO:0007669"/>
    <property type="project" value="UniProtKB-KW"/>
</dbReference>
<keyword evidence="6" id="KW-0378">Hydrolase</keyword>
<comment type="subcellular location">
    <subcellularLocation>
        <location evidence="2">Nucleus</location>
    </subcellularLocation>
</comment>
<proteinExistence type="inferred from homology"/>
<gene>
    <name evidence="9" type="ORF">MEUPH1_LOCUS12820</name>
</gene>
<comment type="caution">
    <text evidence="9">The sequence shown here is derived from an EMBL/GenBank/DDBJ whole genome shotgun (WGS) entry which is preliminary data.</text>
</comment>
<evidence type="ECO:0000313" key="9">
    <source>
        <dbReference type="EMBL" id="CAI6357165.1"/>
    </source>
</evidence>
<accession>A0AAV0WM72</accession>
<dbReference type="InterPro" id="IPR045249">
    <property type="entry name" value="HARBI1-like"/>
</dbReference>
<evidence type="ECO:0000259" key="8">
    <source>
        <dbReference type="Pfam" id="PF13359"/>
    </source>
</evidence>
<dbReference type="AlphaFoldDB" id="A0AAV0WM72"/>
<evidence type="ECO:0000256" key="1">
    <source>
        <dbReference type="ARBA" id="ARBA00001968"/>
    </source>
</evidence>
<dbReference type="EMBL" id="CARXXK010000002">
    <property type="protein sequence ID" value="CAI6357165.1"/>
    <property type="molecule type" value="Genomic_DNA"/>
</dbReference>
<keyword evidence="5" id="KW-0479">Metal-binding</keyword>
<feature type="domain" description="DDE Tnp4" evidence="8">
    <location>
        <begin position="137"/>
        <end position="303"/>
    </location>
</feature>
<reference evidence="9 10" key="1">
    <citation type="submission" date="2023-01" db="EMBL/GenBank/DDBJ databases">
        <authorList>
            <person name="Whitehead M."/>
        </authorList>
    </citation>
    <scope>NUCLEOTIDE SEQUENCE [LARGE SCALE GENOMIC DNA]</scope>
</reference>
<evidence type="ECO:0000256" key="4">
    <source>
        <dbReference type="ARBA" id="ARBA00022722"/>
    </source>
</evidence>
<evidence type="ECO:0000256" key="7">
    <source>
        <dbReference type="ARBA" id="ARBA00023242"/>
    </source>
</evidence>
<evidence type="ECO:0000313" key="10">
    <source>
        <dbReference type="Proteomes" id="UP001160148"/>
    </source>
</evidence>
<evidence type="ECO:0000256" key="5">
    <source>
        <dbReference type="ARBA" id="ARBA00022723"/>
    </source>
</evidence>
<evidence type="ECO:0000256" key="2">
    <source>
        <dbReference type="ARBA" id="ARBA00004123"/>
    </source>
</evidence>
<protein>
    <recommendedName>
        <fullName evidence="8">DDE Tnp4 domain-containing protein</fullName>
    </recommendedName>
</protein>
<keyword evidence="4" id="KW-0540">Nuclease</keyword>
<dbReference type="GO" id="GO:0005634">
    <property type="term" value="C:nucleus"/>
    <property type="evidence" value="ECO:0007669"/>
    <property type="project" value="UniProtKB-SubCell"/>
</dbReference>
<evidence type="ECO:0000256" key="6">
    <source>
        <dbReference type="ARBA" id="ARBA00022801"/>
    </source>
</evidence>
<dbReference type="GO" id="GO:0004518">
    <property type="term" value="F:nuclease activity"/>
    <property type="evidence" value="ECO:0007669"/>
    <property type="project" value="UniProtKB-KW"/>
</dbReference>